<protein>
    <recommendedName>
        <fullName evidence="4">dihydropteroate synthase</fullName>
        <ecNumber evidence="4">2.5.1.15</ecNumber>
    </recommendedName>
</protein>
<dbReference type="InterPro" id="IPR000489">
    <property type="entry name" value="Pterin-binding_dom"/>
</dbReference>
<keyword evidence="8" id="KW-0289">Folate biosynthesis</keyword>
<evidence type="ECO:0000313" key="11">
    <source>
        <dbReference type="EMBL" id="CAB4583124.1"/>
    </source>
</evidence>
<accession>A0A6J6F8A0</accession>
<sequence length="273" mass="28379">MADVVPRLGVGTPKAIPLVMGIVNVTPDSFSDGGKFLDPEVAIAHGLALVDEGASVLDIGGESTRPGAAPVDVETELARVIPVIEGLAGRCRLSIDTRKPEVARAAVAAGATLINDVSASLWPVAAELGVGWIAMHMKGEPGTMQADPHYDDVVAEVCAFLRERAMAASEAGVKEIWVDPGFGFGKTDSHNLALLAHLDRIVEMGWPVVVGTSRKAMLGRLLATSDGSDELVPADDRLAGSIATEVWAMHAGASMIRAHDVRSAIQAAKVVAA</sequence>
<evidence type="ECO:0000256" key="1">
    <source>
        <dbReference type="ARBA" id="ARBA00000012"/>
    </source>
</evidence>
<dbReference type="SUPFAM" id="SSF51717">
    <property type="entry name" value="Dihydropteroate synthetase-like"/>
    <property type="match status" value="1"/>
</dbReference>
<dbReference type="EC" id="2.5.1.15" evidence="4"/>
<dbReference type="Gene3D" id="3.20.20.20">
    <property type="entry name" value="Dihydropteroate synthase-like"/>
    <property type="match status" value="1"/>
</dbReference>
<dbReference type="PROSITE" id="PS00793">
    <property type="entry name" value="DHPS_2"/>
    <property type="match status" value="1"/>
</dbReference>
<dbReference type="CDD" id="cd00739">
    <property type="entry name" value="DHPS"/>
    <property type="match status" value="1"/>
</dbReference>
<dbReference type="Pfam" id="PF00809">
    <property type="entry name" value="Pterin_bind"/>
    <property type="match status" value="1"/>
</dbReference>
<dbReference type="EMBL" id="CAEZTY010000022">
    <property type="protein sequence ID" value="CAB4583124.1"/>
    <property type="molecule type" value="Genomic_DNA"/>
</dbReference>
<keyword evidence="6" id="KW-0479">Metal-binding</keyword>
<evidence type="ECO:0000256" key="5">
    <source>
        <dbReference type="ARBA" id="ARBA00022679"/>
    </source>
</evidence>
<comment type="pathway">
    <text evidence="3">Cofactor biosynthesis; tetrahydrofolate biosynthesis; 7,8-dihydrofolate from 2-amino-4-hydroxy-6-hydroxymethyl-7,8-dihydropteridine diphosphate and 4-aminobenzoate: step 1/2.</text>
</comment>
<dbReference type="PANTHER" id="PTHR20941:SF1">
    <property type="entry name" value="FOLIC ACID SYNTHESIS PROTEIN FOL1"/>
    <property type="match status" value="1"/>
</dbReference>
<dbReference type="InterPro" id="IPR045031">
    <property type="entry name" value="DHP_synth-like"/>
</dbReference>
<dbReference type="GO" id="GO:0046654">
    <property type="term" value="P:tetrahydrofolate biosynthetic process"/>
    <property type="evidence" value="ECO:0007669"/>
    <property type="project" value="TreeGrafter"/>
</dbReference>
<proteinExistence type="predicted"/>
<organism evidence="11">
    <name type="scientific">freshwater metagenome</name>
    <dbReference type="NCBI Taxonomy" id="449393"/>
    <lineage>
        <taxon>unclassified sequences</taxon>
        <taxon>metagenomes</taxon>
        <taxon>ecological metagenomes</taxon>
    </lineage>
</organism>
<comment type="cofactor">
    <cofactor evidence="2">
        <name>Mg(2+)</name>
        <dbReference type="ChEBI" id="CHEBI:18420"/>
    </cofactor>
</comment>
<evidence type="ECO:0000256" key="2">
    <source>
        <dbReference type="ARBA" id="ARBA00001946"/>
    </source>
</evidence>
<dbReference type="NCBIfam" id="TIGR01496">
    <property type="entry name" value="DHPS"/>
    <property type="match status" value="1"/>
</dbReference>
<dbReference type="EMBL" id="CAESAL010000022">
    <property type="protein sequence ID" value="CAB4339316.1"/>
    <property type="molecule type" value="Genomic_DNA"/>
</dbReference>
<keyword evidence="7" id="KW-0460">Magnesium</keyword>
<evidence type="ECO:0000256" key="8">
    <source>
        <dbReference type="ARBA" id="ARBA00022909"/>
    </source>
</evidence>
<dbReference type="PROSITE" id="PS00792">
    <property type="entry name" value="DHPS_1"/>
    <property type="match status" value="1"/>
</dbReference>
<dbReference type="GO" id="GO:0046656">
    <property type="term" value="P:folic acid biosynthetic process"/>
    <property type="evidence" value="ECO:0007669"/>
    <property type="project" value="UniProtKB-KW"/>
</dbReference>
<dbReference type="GO" id="GO:0046872">
    <property type="term" value="F:metal ion binding"/>
    <property type="evidence" value="ECO:0007669"/>
    <property type="project" value="UniProtKB-KW"/>
</dbReference>
<dbReference type="GO" id="GO:0004156">
    <property type="term" value="F:dihydropteroate synthase activity"/>
    <property type="evidence" value="ECO:0007669"/>
    <property type="project" value="UniProtKB-EC"/>
</dbReference>
<reference evidence="11" key="1">
    <citation type="submission" date="2020-05" db="EMBL/GenBank/DDBJ databases">
        <authorList>
            <person name="Chiriac C."/>
            <person name="Salcher M."/>
            <person name="Ghai R."/>
            <person name="Kavagutti S V."/>
        </authorList>
    </citation>
    <scope>NUCLEOTIDE SEQUENCE</scope>
</reference>
<gene>
    <name evidence="11" type="ORF">UFOPK1762_00788</name>
    <name evidence="10" type="ORF">UFOPK3331_00841</name>
</gene>
<dbReference type="InterPro" id="IPR011005">
    <property type="entry name" value="Dihydropteroate_synth-like_sf"/>
</dbReference>
<evidence type="ECO:0000256" key="4">
    <source>
        <dbReference type="ARBA" id="ARBA00012458"/>
    </source>
</evidence>
<keyword evidence="5" id="KW-0808">Transferase</keyword>
<evidence type="ECO:0000259" key="9">
    <source>
        <dbReference type="PROSITE" id="PS50972"/>
    </source>
</evidence>
<evidence type="ECO:0000313" key="10">
    <source>
        <dbReference type="EMBL" id="CAB4339316.1"/>
    </source>
</evidence>
<name>A0A6J6F8A0_9ZZZZ</name>
<dbReference type="PANTHER" id="PTHR20941">
    <property type="entry name" value="FOLATE SYNTHESIS PROTEINS"/>
    <property type="match status" value="1"/>
</dbReference>
<dbReference type="InterPro" id="IPR006390">
    <property type="entry name" value="DHP_synth_dom"/>
</dbReference>
<evidence type="ECO:0000256" key="3">
    <source>
        <dbReference type="ARBA" id="ARBA00004763"/>
    </source>
</evidence>
<feature type="domain" description="Pterin-binding" evidence="9">
    <location>
        <begin position="17"/>
        <end position="269"/>
    </location>
</feature>
<dbReference type="AlphaFoldDB" id="A0A6J6F8A0"/>
<evidence type="ECO:0000256" key="6">
    <source>
        <dbReference type="ARBA" id="ARBA00022723"/>
    </source>
</evidence>
<dbReference type="PROSITE" id="PS50972">
    <property type="entry name" value="PTERIN_BINDING"/>
    <property type="match status" value="1"/>
</dbReference>
<dbReference type="GO" id="GO:0005829">
    <property type="term" value="C:cytosol"/>
    <property type="evidence" value="ECO:0007669"/>
    <property type="project" value="TreeGrafter"/>
</dbReference>
<comment type="catalytic activity">
    <reaction evidence="1">
        <text>(7,8-dihydropterin-6-yl)methyl diphosphate + 4-aminobenzoate = 7,8-dihydropteroate + diphosphate</text>
        <dbReference type="Rhea" id="RHEA:19949"/>
        <dbReference type="ChEBI" id="CHEBI:17836"/>
        <dbReference type="ChEBI" id="CHEBI:17839"/>
        <dbReference type="ChEBI" id="CHEBI:33019"/>
        <dbReference type="ChEBI" id="CHEBI:72950"/>
        <dbReference type="EC" id="2.5.1.15"/>
    </reaction>
</comment>
<evidence type="ECO:0000256" key="7">
    <source>
        <dbReference type="ARBA" id="ARBA00022842"/>
    </source>
</evidence>